<name>A0AAQ0KL66_PARVE</name>
<evidence type="ECO:0000313" key="2">
    <source>
        <dbReference type="EMBL" id="REG45880.1"/>
    </source>
</evidence>
<evidence type="ECO:0000313" key="3">
    <source>
        <dbReference type="Proteomes" id="UP000256794"/>
    </source>
</evidence>
<dbReference type="EMBL" id="QUMX01000018">
    <property type="protein sequence ID" value="REG45880.1"/>
    <property type="molecule type" value="Genomic_DNA"/>
</dbReference>
<gene>
    <name evidence="2" type="ORF">ATH84_101847</name>
</gene>
<dbReference type="Proteomes" id="UP000256794">
    <property type="component" value="Unassembled WGS sequence"/>
</dbReference>
<keyword evidence="3" id="KW-1185">Reference proteome</keyword>
<dbReference type="Pfam" id="PF10074">
    <property type="entry name" value="RovC_DNA-bd"/>
    <property type="match status" value="1"/>
</dbReference>
<organism evidence="2 3">
    <name type="scientific">Paracoccus versutus</name>
    <name type="common">Thiobacillus versutus</name>
    <dbReference type="NCBI Taxonomy" id="34007"/>
    <lineage>
        <taxon>Bacteria</taxon>
        <taxon>Pseudomonadati</taxon>
        <taxon>Pseudomonadota</taxon>
        <taxon>Alphaproteobacteria</taxon>
        <taxon>Rhodobacterales</taxon>
        <taxon>Paracoccaceae</taxon>
        <taxon>Paracoccus</taxon>
    </lineage>
</organism>
<dbReference type="AlphaFoldDB" id="A0AAQ0KL66"/>
<evidence type="ECO:0000259" key="1">
    <source>
        <dbReference type="Pfam" id="PF10074"/>
    </source>
</evidence>
<dbReference type="InterPro" id="IPR018754">
    <property type="entry name" value="RovC-like_DNA-bd"/>
</dbReference>
<comment type="caution">
    <text evidence="2">The sequence shown here is derived from an EMBL/GenBank/DDBJ whole genome shotgun (WGS) entry which is preliminary data.</text>
</comment>
<sequence>MLHARDGLHGIVADADSDHRLWFPRGAARIRLAVLVPLDEDLMLRLNGIRRFHRLLTGRPVRPIPSLQALSASERQRAVLMLRAWDGAASGASRRDIAGVLFRSDFSGLSAAEWKSASERRQLARILAEARAMVGGEYLTLLREHSHGRR</sequence>
<accession>A0AAQ0KL66</accession>
<proteinExistence type="predicted"/>
<protein>
    <submittedName>
        <fullName evidence="2">Uncharacterized protein DUF2285</fullName>
    </submittedName>
</protein>
<reference evidence="2 3" key="1">
    <citation type="submission" date="2018-08" db="EMBL/GenBank/DDBJ databases">
        <title>Genomic Encyclopedia of Archaeal and Bacterial Type Strains, Phase II (KMG-II): from individual species to whole genera.</title>
        <authorList>
            <person name="Goeker M."/>
        </authorList>
    </citation>
    <scope>NUCLEOTIDE SEQUENCE [LARGE SCALE GENOMIC DNA]</scope>
    <source>
        <strain evidence="2 3">DSM 582</strain>
    </source>
</reference>
<feature type="domain" description="T6SS Transcription factor RovC-like DNA binding" evidence="1">
    <location>
        <begin position="35"/>
        <end position="143"/>
    </location>
</feature>